<organism evidence="1 2">
    <name type="scientific">Kitasatospora phosalacinea</name>
    <dbReference type="NCBI Taxonomy" id="2065"/>
    <lineage>
        <taxon>Bacteria</taxon>
        <taxon>Bacillati</taxon>
        <taxon>Actinomycetota</taxon>
        <taxon>Actinomycetes</taxon>
        <taxon>Kitasatosporales</taxon>
        <taxon>Streptomycetaceae</taxon>
        <taxon>Kitasatospora</taxon>
    </lineage>
</organism>
<gene>
    <name evidence="1" type="ORF">ACFW6T_21360</name>
</gene>
<name>A0ABW6GP82_9ACTN</name>
<sequence length="167" mass="17922">MSGSERLGWVVESTDNGISGGNVGSSLQAGTVNGGVHLWASTPASADGTGEAYKAAYRLFTEVAEVAEKPVLIGLPGNSLHFRFAAREGTDEHKRKTLKSLLLELKKLRPEFDLFAPRPVRDAFNRALEELAVLSVTDALGGFTDSLGRYGERQAEFVAEVRRATGS</sequence>
<reference evidence="1 2" key="1">
    <citation type="submission" date="2024-09" db="EMBL/GenBank/DDBJ databases">
        <title>The Natural Products Discovery Center: Release of the First 8490 Sequenced Strains for Exploring Actinobacteria Biosynthetic Diversity.</title>
        <authorList>
            <person name="Kalkreuter E."/>
            <person name="Kautsar S.A."/>
            <person name="Yang D."/>
            <person name="Bader C.D."/>
            <person name="Teijaro C.N."/>
            <person name="Fluegel L."/>
            <person name="Davis C.M."/>
            <person name="Simpson J.R."/>
            <person name="Lauterbach L."/>
            <person name="Steele A.D."/>
            <person name="Gui C."/>
            <person name="Meng S."/>
            <person name="Li G."/>
            <person name="Viehrig K."/>
            <person name="Ye F."/>
            <person name="Su P."/>
            <person name="Kiefer A.F."/>
            <person name="Nichols A."/>
            <person name="Cepeda A.J."/>
            <person name="Yan W."/>
            <person name="Fan B."/>
            <person name="Jiang Y."/>
            <person name="Adhikari A."/>
            <person name="Zheng C.-J."/>
            <person name="Schuster L."/>
            <person name="Cowan T.M."/>
            <person name="Smanski M.J."/>
            <person name="Chevrette M.G."/>
            <person name="De Carvalho L.P.S."/>
            <person name="Shen B."/>
        </authorList>
    </citation>
    <scope>NUCLEOTIDE SEQUENCE [LARGE SCALE GENOMIC DNA]</scope>
    <source>
        <strain evidence="1 2">NPDC058753</strain>
    </source>
</reference>
<dbReference type="EMBL" id="JBHYPX010000045">
    <property type="protein sequence ID" value="MFE1354539.1"/>
    <property type="molecule type" value="Genomic_DNA"/>
</dbReference>
<accession>A0ABW6GP82</accession>
<proteinExistence type="predicted"/>
<protein>
    <submittedName>
        <fullName evidence="1">Uncharacterized protein</fullName>
    </submittedName>
</protein>
<comment type="caution">
    <text evidence="1">The sequence shown here is derived from an EMBL/GenBank/DDBJ whole genome shotgun (WGS) entry which is preliminary data.</text>
</comment>
<dbReference type="RefSeq" id="WP_380318364.1">
    <property type="nucleotide sequence ID" value="NZ_JBHYPW010000006.1"/>
</dbReference>
<dbReference type="Proteomes" id="UP001599542">
    <property type="component" value="Unassembled WGS sequence"/>
</dbReference>
<keyword evidence="2" id="KW-1185">Reference proteome</keyword>
<evidence type="ECO:0000313" key="1">
    <source>
        <dbReference type="EMBL" id="MFE1354539.1"/>
    </source>
</evidence>
<evidence type="ECO:0000313" key="2">
    <source>
        <dbReference type="Proteomes" id="UP001599542"/>
    </source>
</evidence>